<dbReference type="InterPro" id="IPR012340">
    <property type="entry name" value="NA-bd_OB-fold"/>
</dbReference>
<keyword evidence="5" id="KW-0963">Cytoplasm</keyword>
<feature type="domain" description="S1 motif" evidence="16">
    <location>
        <begin position="45"/>
        <end position="124"/>
    </location>
</feature>
<dbReference type="SUPFAM" id="SSF50249">
    <property type="entry name" value="Nucleic acid-binding proteins"/>
    <property type="match status" value="1"/>
</dbReference>
<evidence type="ECO:0000256" key="13">
    <source>
        <dbReference type="ARBA" id="ARBA00022801"/>
    </source>
</evidence>
<evidence type="ECO:0000259" key="16">
    <source>
        <dbReference type="PROSITE" id="PS50126"/>
    </source>
</evidence>
<dbReference type="Gene3D" id="2.40.50.140">
    <property type="entry name" value="Nucleic acid-binding proteins"/>
    <property type="match status" value="1"/>
</dbReference>
<name>G4QB94_TAYAM</name>
<keyword evidence="6" id="KW-0698">rRNA processing</keyword>
<dbReference type="SMART" id="SM00316">
    <property type="entry name" value="S1"/>
    <property type="match status" value="1"/>
</dbReference>
<evidence type="ECO:0000256" key="12">
    <source>
        <dbReference type="ARBA" id="ARBA00022759"/>
    </source>
</evidence>
<evidence type="ECO:0000256" key="11">
    <source>
        <dbReference type="ARBA" id="ARBA00022730"/>
    </source>
</evidence>
<dbReference type="Proteomes" id="UP000009284">
    <property type="component" value="Chromosome"/>
</dbReference>
<evidence type="ECO:0000313" key="18">
    <source>
        <dbReference type="Proteomes" id="UP000009284"/>
    </source>
</evidence>
<evidence type="ECO:0000256" key="5">
    <source>
        <dbReference type="ARBA" id="ARBA00022490"/>
    </source>
</evidence>
<evidence type="ECO:0000256" key="1">
    <source>
        <dbReference type="ARBA" id="ARBA00001946"/>
    </source>
</evidence>
<evidence type="ECO:0000256" key="2">
    <source>
        <dbReference type="ARBA" id="ARBA00004496"/>
    </source>
</evidence>
<protein>
    <recommendedName>
        <fullName evidence="4">Ribonuclease G</fullName>
    </recommendedName>
</protein>
<gene>
    <name evidence="17" type="ordered locus">TASI_0954</name>
</gene>
<sequence>MNIYSRMSEQIFINTSDFETRVAIVDQGVLQELHIERDSQKGVVGNVYVGKITRILPNLQSAFVNIGLDRNAFMHVGDLQETRIARQNSEALPKIEKLFFEGQTLLVQVIKDPIKDKGARLSNQINIAGRIMVYMPYNKHIGISQRIEEESERERLKEWVQNLRPPEDKGGYIIRTFAETCTEADLKRDMYYLHLQWEAIQNQAKNAKAPKLVYEELSLKHRVMRDFANDDTESIEIDSKTQFNELVEWCSLYTPAVTNKLSPYTASRPIFDLNNIEEDIEIALSQRVELPSGGYLIFDSTEALTSIDVNTGSFLGSRNFNDTILKTNLEASLEIARQLRLRNIGGIIIIDFIDMSDESHKEQVLCSLKNALARDRVRTTVNDFSSFGLVEMTRKRAHSSLSSMLMEPCPTCEGRGSVKTAKTIVYQIMREIQREAKLFDPKEFRLILSPSVLDLFLDEESHYFTALSDAIGKPISLEVDDLYNQEDYDIILC</sequence>
<dbReference type="GO" id="GO:0000049">
    <property type="term" value="F:tRNA binding"/>
    <property type="evidence" value="ECO:0007669"/>
    <property type="project" value="UniProtKB-KW"/>
</dbReference>
<dbReference type="GO" id="GO:0004540">
    <property type="term" value="F:RNA nuclease activity"/>
    <property type="evidence" value="ECO:0007669"/>
    <property type="project" value="InterPro"/>
</dbReference>
<keyword evidence="11" id="KW-0699">rRNA-binding</keyword>
<evidence type="ECO:0000256" key="9">
    <source>
        <dbReference type="ARBA" id="ARBA00022722"/>
    </source>
</evidence>
<proteinExistence type="inferred from homology"/>
<evidence type="ECO:0000256" key="10">
    <source>
        <dbReference type="ARBA" id="ARBA00022723"/>
    </source>
</evidence>
<dbReference type="HOGENOM" id="CLU_003468_5_3_4"/>
<keyword evidence="18" id="KW-1185">Reference proteome</keyword>
<evidence type="ECO:0000256" key="15">
    <source>
        <dbReference type="ARBA" id="ARBA00022884"/>
    </source>
</evidence>
<dbReference type="GO" id="GO:0006364">
    <property type="term" value="P:rRNA processing"/>
    <property type="evidence" value="ECO:0007669"/>
    <property type="project" value="UniProtKB-KW"/>
</dbReference>
<dbReference type="InterPro" id="IPR004659">
    <property type="entry name" value="RNase_E/G"/>
</dbReference>
<comment type="subcellular location">
    <subcellularLocation>
        <location evidence="2">Cytoplasm</location>
    </subcellularLocation>
</comment>
<keyword evidence="13" id="KW-0378">Hydrolase</keyword>
<keyword evidence="15" id="KW-0694">RNA-binding</keyword>
<keyword evidence="14" id="KW-0460">Magnesium</keyword>
<dbReference type="KEGG" id="tas:TASI_0954"/>
<evidence type="ECO:0000256" key="7">
    <source>
        <dbReference type="ARBA" id="ARBA00022555"/>
    </source>
</evidence>
<dbReference type="GO" id="GO:0019843">
    <property type="term" value="F:rRNA binding"/>
    <property type="evidence" value="ECO:0007669"/>
    <property type="project" value="UniProtKB-KW"/>
</dbReference>
<dbReference type="InterPro" id="IPR003029">
    <property type="entry name" value="S1_domain"/>
</dbReference>
<dbReference type="PANTHER" id="PTHR30001">
    <property type="entry name" value="RIBONUCLEASE"/>
    <property type="match status" value="1"/>
</dbReference>
<reference evidence="17 18" key="2">
    <citation type="journal article" date="2012" name="PLoS ONE">
        <title>Genomic characterization of the taylorella genus.</title>
        <authorList>
            <person name="Hebert L."/>
            <person name="Moumen B."/>
            <person name="Pons N."/>
            <person name="Duquesne F."/>
            <person name="Breuil M.F."/>
            <person name="Goux D."/>
            <person name="Batto J.M."/>
            <person name="Laugier C."/>
            <person name="Renault P."/>
            <person name="Petry S."/>
        </authorList>
    </citation>
    <scope>NUCLEOTIDE SEQUENCE [LARGE SCALE GENOMIC DNA]</scope>
    <source>
        <strain evidence="17 18">MCE3</strain>
    </source>
</reference>
<dbReference type="GO" id="GO:0016787">
    <property type="term" value="F:hydrolase activity"/>
    <property type="evidence" value="ECO:0007669"/>
    <property type="project" value="UniProtKB-KW"/>
</dbReference>
<evidence type="ECO:0000256" key="3">
    <source>
        <dbReference type="ARBA" id="ARBA00005663"/>
    </source>
</evidence>
<dbReference type="Gene3D" id="3.40.1260.20">
    <property type="entry name" value="Ribonuclease E, catalytic domain"/>
    <property type="match status" value="1"/>
</dbReference>
<dbReference type="PANTHER" id="PTHR30001:SF0">
    <property type="entry name" value="RIBONUCLEASE G"/>
    <property type="match status" value="1"/>
</dbReference>
<dbReference type="GO" id="GO:0005737">
    <property type="term" value="C:cytoplasm"/>
    <property type="evidence" value="ECO:0007669"/>
    <property type="project" value="UniProtKB-SubCell"/>
</dbReference>
<dbReference type="InterPro" id="IPR048583">
    <property type="entry name" value="RNase_E_G_thioredoxin-like"/>
</dbReference>
<evidence type="ECO:0000256" key="4">
    <source>
        <dbReference type="ARBA" id="ARBA00017719"/>
    </source>
</evidence>
<organism evidence="17 18">
    <name type="scientific">Taylorella asinigenitalis (strain MCE3)</name>
    <dbReference type="NCBI Taxonomy" id="1008459"/>
    <lineage>
        <taxon>Bacteria</taxon>
        <taxon>Pseudomonadati</taxon>
        <taxon>Pseudomonadota</taxon>
        <taxon>Betaproteobacteria</taxon>
        <taxon>Burkholderiales</taxon>
        <taxon>Alcaligenaceae</taxon>
        <taxon>Taylorella</taxon>
    </lineage>
</organism>
<reference key="1">
    <citation type="submission" date="2011-09" db="EMBL/GenBank/DDBJ databases">
        <title>Genomic characterization of the Taylorella genus.</title>
        <authorList>
            <person name="Hebert L."/>
            <person name="Moumen B."/>
            <person name="Pons N."/>
            <person name="Duquesne F."/>
            <person name="Breuil M.-F."/>
            <person name="Goux D."/>
            <person name="Batto J.-M."/>
            <person name="Renault P."/>
            <person name="Laugier C."/>
            <person name="Petry S."/>
        </authorList>
    </citation>
    <scope>NUCLEOTIDE SEQUENCE</scope>
    <source>
        <strain>MCE3</strain>
    </source>
</reference>
<evidence type="ECO:0000313" key="17">
    <source>
        <dbReference type="EMBL" id="AEP36715.1"/>
    </source>
</evidence>
<evidence type="ECO:0000256" key="8">
    <source>
        <dbReference type="ARBA" id="ARBA00022694"/>
    </source>
</evidence>
<comment type="similarity">
    <text evidence="3">Belongs to the RNase E/G family. RNase G subfamily.</text>
</comment>
<keyword evidence="10" id="KW-0479">Metal-binding</keyword>
<dbReference type="NCBIfam" id="TIGR00757">
    <property type="entry name" value="RNaseEG"/>
    <property type="match status" value="1"/>
</dbReference>
<evidence type="ECO:0000256" key="6">
    <source>
        <dbReference type="ARBA" id="ARBA00022552"/>
    </source>
</evidence>
<dbReference type="CDD" id="cd04453">
    <property type="entry name" value="S1_RNase_E"/>
    <property type="match status" value="1"/>
</dbReference>
<dbReference type="InterPro" id="IPR019307">
    <property type="entry name" value="RNA-bd_AU-1/RNase_E/G"/>
</dbReference>
<keyword evidence="8" id="KW-0819">tRNA processing</keyword>
<keyword evidence="9" id="KW-0540">Nuclease</keyword>
<dbReference type="eggNOG" id="COG1530">
    <property type="taxonomic scope" value="Bacteria"/>
</dbReference>
<dbReference type="AlphaFoldDB" id="G4QB94"/>
<dbReference type="Pfam" id="PF20833">
    <property type="entry name" value="RNase_E_G_Thio"/>
    <property type="match status" value="1"/>
</dbReference>
<dbReference type="STRING" id="1008459.TASI_0954"/>
<dbReference type="GO" id="GO:0004519">
    <property type="term" value="F:endonuclease activity"/>
    <property type="evidence" value="ECO:0007669"/>
    <property type="project" value="UniProtKB-KW"/>
</dbReference>
<dbReference type="PROSITE" id="PS50126">
    <property type="entry name" value="S1"/>
    <property type="match status" value="1"/>
</dbReference>
<keyword evidence="7" id="KW-0820">tRNA-binding</keyword>
<evidence type="ECO:0000256" key="14">
    <source>
        <dbReference type="ARBA" id="ARBA00022842"/>
    </source>
</evidence>
<dbReference type="Pfam" id="PF10150">
    <property type="entry name" value="RNase_E_G"/>
    <property type="match status" value="1"/>
</dbReference>
<dbReference type="EMBL" id="CP003059">
    <property type="protein sequence ID" value="AEP36715.1"/>
    <property type="molecule type" value="Genomic_DNA"/>
</dbReference>
<dbReference type="GO" id="GO:0008033">
    <property type="term" value="P:tRNA processing"/>
    <property type="evidence" value="ECO:0007669"/>
    <property type="project" value="UniProtKB-KW"/>
</dbReference>
<keyword evidence="12" id="KW-0255">Endonuclease</keyword>
<accession>G4QB94</accession>
<comment type="cofactor">
    <cofactor evidence="1">
        <name>Mg(2+)</name>
        <dbReference type="ChEBI" id="CHEBI:18420"/>
    </cofactor>
</comment>
<dbReference type="GO" id="GO:0046872">
    <property type="term" value="F:metal ion binding"/>
    <property type="evidence" value="ECO:0007669"/>
    <property type="project" value="UniProtKB-KW"/>
</dbReference>